<dbReference type="SUPFAM" id="SSF54427">
    <property type="entry name" value="NTF2-like"/>
    <property type="match status" value="1"/>
</dbReference>
<dbReference type="Pfam" id="PF12680">
    <property type="entry name" value="SnoaL_2"/>
    <property type="match status" value="1"/>
</dbReference>
<dbReference type="Gene3D" id="3.10.450.50">
    <property type="match status" value="1"/>
</dbReference>
<accession>A0A2W7P4Q4</accession>
<sequence>MDAKAFAAEWEAGWNSHDLDRILEHYGDDIVFRSRKAEALTGDGEVRGKVALAAYRSAALARQPNLAFRIEDLFVGAGVLTIVYRNHDGVRAAETLWSDADGRVRQAAACHPPEPD</sequence>
<dbReference type="AlphaFoldDB" id="A0A2W7P4Q4"/>
<dbReference type="EMBL" id="QKZL01000003">
    <property type="protein sequence ID" value="PZX18392.1"/>
    <property type="molecule type" value="Genomic_DNA"/>
</dbReference>
<organism evidence="2 3">
    <name type="scientific">Palleronia aestuarii</name>
    <dbReference type="NCBI Taxonomy" id="568105"/>
    <lineage>
        <taxon>Bacteria</taxon>
        <taxon>Pseudomonadati</taxon>
        <taxon>Pseudomonadota</taxon>
        <taxon>Alphaproteobacteria</taxon>
        <taxon>Rhodobacterales</taxon>
        <taxon>Roseobacteraceae</taxon>
        <taxon>Palleronia</taxon>
    </lineage>
</organism>
<evidence type="ECO:0000313" key="2">
    <source>
        <dbReference type="EMBL" id="PZX18392.1"/>
    </source>
</evidence>
<comment type="caution">
    <text evidence="2">The sequence shown here is derived from an EMBL/GenBank/DDBJ whole genome shotgun (WGS) entry which is preliminary data.</text>
</comment>
<dbReference type="InterPro" id="IPR032710">
    <property type="entry name" value="NTF2-like_dom_sf"/>
</dbReference>
<dbReference type="InterPro" id="IPR037401">
    <property type="entry name" value="SnoaL-like"/>
</dbReference>
<proteinExistence type="predicted"/>
<protein>
    <submittedName>
        <fullName evidence="2">SnoaL-like protein</fullName>
    </submittedName>
</protein>
<gene>
    <name evidence="2" type="ORF">LX81_01022</name>
</gene>
<evidence type="ECO:0000313" key="3">
    <source>
        <dbReference type="Proteomes" id="UP000248916"/>
    </source>
</evidence>
<feature type="domain" description="SnoaL-like" evidence="1">
    <location>
        <begin position="9"/>
        <end position="88"/>
    </location>
</feature>
<dbReference type="OrthoDB" id="333383at2"/>
<dbReference type="RefSeq" id="WP_111536199.1">
    <property type="nucleotide sequence ID" value="NZ_QKZL01000003.1"/>
</dbReference>
<dbReference type="Proteomes" id="UP000248916">
    <property type="component" value="Unassembled WGS sequence"/>
</dbReference>
<reference evidence="2 3" key="1">
    <citation type="submission" date="2018-06" db="EMBL/GenBank/DDBJ databases">
        <title>Genomic Encyclopedia of Archaeal and Bacterial Type Strains, Phase II (KMG-II): from individual species to whole genera.</title>
        <authorList>
            <person name="Goeker M."/>
        </authorList>
    </citation>
    <scope>NUCLEOTIDE SEQUENCE [LARGE SCALE GENOMIC DNA]</scope>
    <source>
        <strain evidence="2 3">DSM 22009</strain>
    </source>
</reference>
<keyword evidence="3" id="KW-1185">Reference proteome</keyword>
<name>A0A2W7P4Q4_9RHOB</name>
<evidence type="ECO:0000259" key="1">
    <source>
        <dbReference type="Pfam" id="PF12680"/>
    </source>
</evidence>